<accession>A0A7Y5Z3Q4</accession>
<dbReference type="Gene3D" id="3.10.50.20">
    <property type="entry name" value="Cloacin immunity protein"/>
    <property type="match status" value="1"/>
</dbReference>
<dbReference type="AlphaFoldDB" id="A0A7Y5Z3Q4"/>
<dbReference type="InterPro" id="IPR003063">
    <property type="entry name" value="Cloacn_immnty_fam"/>
</dbReference>
<dbReference type="Proteomes" id="UP000536720">
    <property type="component" value="Unassembled WGS sequence"/>
</dbReference>
<dbReference type="InterPro" id="IPR036528">
    <property type="entry name" value="Cloacn_immnty_sf"/>
</dbReference>
<dbReference type="Pfam" id="PF03513">
    <property type="entry name" value="Cloacin_immun"/>
    <property type="match status" value="1"/>
</dbReference>
<proteinExistence type="predicted"/>
<gene>
    <name evidence="1" type="ORF">HNO91_08505</name>
</gene>
<name>A0A7Y5Z3Q4_9PSED</name>
<reference evidence="1 2" key="1">
    <citation type="journal article" date="2020" name="Front. Plant Sci.">
        <title>Isolation of Rhizosphere Bacteria That Improve Quality and Water Stress Tolerance in Greenhouse Ornamentals.</title>
        <authorList>
            <person name="Nordstedt N.P."/>
            <person name="Jones M.L."/>
        </authorList>
    </citation>
    <scope>NUCLEOTIDE SEQUENCE [LARGE SCALE GENOMIC DNA]</scope>
    <source>
        <strain evidence="1 2">C7D2</strain>
    </source>
</reference>
<dbReference type="EMBL" id="JABFMR010000005">
    <property type="protein sequence ID" value="NUT86460.1"/>
    <property type="molecule type" value="Genomic_DNA"/>
</dbReference>
<evidence type="ECO:0000313" key="1">
    <source>
        <dbReference type="EMBL" id="NUT86460.1"/>
    </source>
</evidence>
<sequence length="39" mass="4208">MAERKKPPGDFGEDGTVVELLEIPLAGNINNGGLDVRRE</sequence>
<dbReference type="GO" id="GO:0030153">
    <property type="term" value="P:bacteriocin immunity"/>
    <property type="evidence" value="ECO:0007669"/>
    <property type="project" value="InterPro"/>
</dbReference>
<dbReference type="GO" id="GO:0015643">
    <property type="term" value="F:toxic substance binding"/>
    <property type="evidence" value="ECO:0007669"/>
    <property type="project" value="InterPro"/>
</dbReference>
<evidence type="ECO:0000313" key="2">
    <source>
        <dbReference type="Proteomes" id="UP000536720"/>
    </source>
</evidence>
<dbReference type="SUPFAM" id="SSF54552">
    <property type="entry name" value="Colicin E3 immunity protein"/>
    <property type="match status" value="1"/>
</dbReference>
<protein>
    <submittedName>
        <fullName evidence="1">Uncharacterized protein</fullName>
    </submittedName>
</protein>
<organism evidence="1 2">
    <name type="scientific">Pseudomonas corrugata</name>
    <dbReference type="NCBI Taxonomy" id="47879"/>
    <lineage>
        <taxon>Bacteria</taxon>
        <taxon>Pseudomonadati</taxon>
        <taxon>Pseudomonadota</taxon>
        <taxon>Gammaproteobacteria</taxon>
        <taxon>Pseudomonadales</taxon>
        <taxon>Pseudomonadaceae</taxon>
        <taxon>Pseudomonas</taxon>
    </lineage>
</organism>
<comment type="caution">
    <text evidence="1">The sequence shown here is derived from an EMBL/GenBank/DDBJ whole genome shotgun (WGS) entry which is preliminary data.</text>
</comment>